<accession>W4K5Y3</accession>
<dbReference type="EMBL" id="KI925459">
    <property type="protein sequence ID" value="ETW80755.1"/>
    <property type="molecule type" value="Genomic_DNA"/>
</dbReference>
<dbReference type="GeneID" id="20667534"/>
<dbReference type="AlphaFoldDB" id="W4K5Y3"/>
<dbReference type="InterPro" id="IPR009316">
    <property type="entry name" value="COG2"/>
</dbReference>
<evidence type="ECO:0000256" key="3">
    <source>
        <dbReference type="ARBA" id="ARBA00020977"/>
    </source>
</evidence>
<comment type="similarity">
    <text evidence="2">Belongs to the COG2 family.</text>
</comment>
<dbReference type="eggNOG" id="KOG2307">
    <property type="taxonomic scope" value="Eukaryota"/>
</dbReference>
<dbReference type="OrthoDB" id="332281at2759"/>
<sequence length="794" mass="90058">MLQNAPMSVSFLSMHCEVLLISTRLRFKRVGPNAMRGRGIGTARGRATIMRDFPTHDLPLYTPLSHDNPFFTAEIFDVEKFLLSRSHISLPDLRSELRDYQAELKEELVKLINDDYEAFISLSTDLRGEGVRLERLKYPLRDLISQVQESRRDFQLILDDVQSKLKARSALRDEEALHQLLLKISESVSRLESLLLIASPDGNRAKHLARVAAEYTQLLYHVTKAQINQRPAFIDDIYWRIERIKSSLSSDLDHLFANTLSSLTNAKEANLTECLQTYDILGLWRDAEAVVRRELVHDFVKKSVYIGSMTAPQTPLLPRTPFPIYRSTEALTHPPRTPYTPFTAFASKQNPFESAITSVHLLDDTDNPLAGLYNTVLKFVERDLKRIMDLAEKVSVKHGAKAKVTVSERSSLSQPMREESETFEFLANAVWAELGRAIMDELGAVVFAAGNPDEFHKNYETTKAFIRSLQLLAPSLHSVEAMIAHPVYTAFERRWQLHVYFQLRWKEIVTKLEEPLSTTKIEPISSKDIQPFMTLQSAAVWTAMETCWSREVYIPELSHRFWKTTLQGGTAESVVADDTLIAQCAAAVTDINAMQSRVSTLWHALRLSLQELTSLIPPMSTNIVTILSKRCCEALTPVRSIPSQFRAMSNKRMPTDPSYFVGSILRPVKAFFAIGTAEGPGQALKSNYLKSYSEEVFENVIQRYIYYLAAMKKTEESLRRLKKGKKSTFSLFGNATTDKDDDNRDEERIRTQMILDVEAFGRDAESLSVDIKHSASFKSLDDMVHTGLSEGQPS</sequence>
<keyword evidence="7" id="KW-0472">Membrane</keyword>
<feature type="domain" description="COG complex component COG2 C-terminal" evidence="10">
    <location>
        <begin position="493"/>
        <end position="757"/>
    </location>
</feature>
<dbReference type="Pfam" id="PF12022">
    <property type="entry name" value="COG2_C"/>
    <property type="match status" value="1"/>
</dbReference>
<dbReference type="InterPro" id="IPR024603">
    <property type="entry name" value="COG_complex_COG2_C"/>
</dbReference>
<evidence type="ECO:0000256" key="2">
    <source>
        <dbReference type="ARBA" id="ARBA00007603"/>
    </source>
</evidence>
<comment type="subcellular location">
    <subcellularLocation>
        <location evidence="1">Golgi apparatus membrane</location>
        <topology evidence="1">Peripheral membrane protein</topology>
    </subcellularLocation>
</comment>
<dbReference type="GO" id="GO:0000139">
    <property type="term" value="C:Golgi membrane"/>
    <property type="evidence" value="ECO:0007669"/>
    <property type="project" value="UniProtKB-SubCell"/>
</dbReference>
<dbReference type="InParanoid" id="W4K5Y3"/>
<organism evidence="11 12">
    <name type="scientific">Heterobasidion irregulare (strain TC 32-1)</name>
    <dbReference type="NCBI Taxonomy" id="747525"/>
    <lineage>
        <taxon>Eukaryota</taxon>
        <taxon>Fungi</taxon>
        <taxon>Dikarya</taxon>
        <taxon>Basidiomycota</taxon>
        <taxon>Agaricomycotina</taxon>
        <taxon>Agaricomycetes</taxon>
        <taxon>Russulales</taxon>
        <taxon>Bondarzewiaceae</taxon>
        <taxon>Heterobasidion</taxon>
        <taxon>Heterobasidion annosum species complex</taxon>
    </lineage>
</organism>
<dbReference type="GO" id="GO:0006891">
    <property type="term" value="P:intra-Golgi vesicle-mediated transport"/>
    <property type="evidence" value="ECO:0007669"/>
    <property type="project" value="TreeGrafter"/>
</dbReference>
<keyword evidence="4" id="KW-0813">Transport</keyword>
<evidence type="ECO:0000256" key="4">
    <source>
        <dbReference type="ARBA" id="ARBA00022448"/>
    </source>
</evidence>
<dbReference type="GO" id="GO:0015031">
    <property type="term" value="P:protein transport"/>
    <property type="evidence" value="ECO:0007669"/>
    <property type="project" value="UniProtKB-KW"/>
</dbReference>
<evidence type="ECO:0000256" key="8">
    <source>
        <dbReference type="ARBA" id="ARBA00031344"/>
    </source>
</evidence>
<evidence type="ECO:0000256" key="6">
    <source>
        <dbReference type="ARBA" id="ARBA00023034"/>
    </source>
</evidence>
<dbReference type="STRING" id="747525.W4K5Y3"/>
<dbReference type="PANTHER" id="PTHR12961:SF0">
    <property type="entry name" value="CONSERVED OLIGOMERIC GOLGI COMPLEX SUBUNIT 2"/>
    <property type="match status" value="1"/>
</dbReference>
<dbReference type="KEGG" id="hir:HETIRDRAFT_154913"/>
<name>W4K5Y3_HETIT</name>
<evidence type="ECO:0000313" key="11">
    <source>
        <dbReference type="EMBL" id="ETW80755.1"/>
    </source>
</evidence>
<gene>
    <name evidence="11" type="ORF">HETIRDRAFT_154913</name>
</gene>
<evidence type="ECO:0000259" key="9">
    <source>
        <dbReference type="Pfam" id="PF06148"/>
    </source>
</evidence>
<proteinExistence type="inferred from homology"/>
<evidence type="ECO:0000256" key="1">
    <source>
        <dbReference type="ARBA" id="ARBA00004395"/>
    </source>
</evidence>
<evidence type="ECO:0000256" key="5">
    <source>
        <dbReference type="ARBA" id="ARBA00022927"/>
    </source>
</evidence>
<keyword evidence="6" id="KW-0333">Golgi apparatus</keyword>
<reference evidence="11 12" key="1">
    <citation type="journal article" date="2012" name="New Phytol.">
        <title>Insight into trade-off between wood decay and parasitism from the genome of a fungal forest pathogen.</title>
        <authorList>
            <person name="Olson A."/>
            <person name="Aerts A."/>
            <person name="Asiegbu F."/>
            <person name="Belbahri L."/>
            <person name="Bouzid O."/>
            <person name="Broberg A."/>
            <person name="Canback B."/>
            <person name="Coutinho P.M."/>
            <person name="Cullen D."/>
            <person name="Dalman K."/>
            <person name="Deflorio G."/>
            <person name="van Diepen L.T."/>
            <person name="Dunand C."/>
            <person name="Duplessis S."/>
            <person name="Durling M."/>
            <person name="Gonthier P."/>
            <person name="Grimwood J."/>
            <person name="Fossdal C.G."/>
            <person name="Hansson D."/>
            <person name="Henrissat B."/>
            <person name="Hietala A."/>
            <person name="Himmelstrand K."/>
            <person name="Hoffmeister D."/>
            <person name="Hogberg N."/>
            <person name="James T.Y."/>
            <person name="Karlsson M."/>
            <person name="Kohler A."/>
            <person name="Kues U."/>
            <person name="Lee Y.H."/>
            <person name="Lin Y.C."/>
            <person name="Lind M."/>
            <person name="Lindquist E."/>
            <person name="Lombard V."/>
            <person name="Lucas S."/>
            <person name="Lunden K."/>
            <person name="Morin E."/>
            <person name="Murat C."/>
            <person name="Park J."/>
            <person name="Raffaello T."/>
            <person name="Rouze P."/>
            <person name="Salamov A."/>
            <person name="Schmutz J."/>
            <person name="Solheim H."/>
            <person name="Stahlberg J."/>
            <person name="Velez H."/>
            <person name="de Vries R.P."/>
            <person name="Wiebenga A."/>
            <person name="Woodward S."/>
            <person name="Yakovlev I."/>
            <person name="Garbelotto M."/>
            <person name="Martin F."/>
            <person name="Grigoriev I.V."/>
            <person name="Stenlid J."/>
        </authorList>
    </citation>
    <scope>NUCLEOTIDE SEQUENCE [LARGE SCALE GENOMIC DNA]</scope>
    <source>
        <strain evidence="11 12">TC 32-1</strain>
    </source>
</reference>
<dbReference type="InterPro" id="IPR024602">
    <property type="entry name" value="COG_su2_N"/>
</dbReference>
<dbReference type="HOGENOM" id="CLU_005470_1_0_1"/>
<dbReference type="PANTHER" id="PTHR12961">
    <property type="entry name" value="CONSERVED OLIGOMERIC GOLGI COMPLEX COMPONENT 2"/>
    <property type="match status" value="1"/>
</dbReference>
<dbReference type="Pfam" id="PF06148">
    <property type="entry name" value="COG2_N"/>
    <property type="match status" value="1"/>
</dbReference>
<dbReference type="GO" id="GO:0017119">
    <property type="term" value="C:Golgi transport complex"/>
    <property type="evidence" value="ECO:0007669"/>
    <property type="project" value="TreeGrafter"/>
</dbReference>
<protein>
    <recommendedName>
        <fullName evidence="3">Conserved oligomeric Golgi complex subunit 2</fullName>
    </recommendedName>
    <alternativeName>
        <fullName evidence="8">Component of oligomeric Golgi complex 2</fullName>
    </alternativeName>
</protein>
<dbReference type="RefSeq" id="XP_009547465.1">
    <property type="nucleotide sequence ID" value="XM_009549170.1"/>
</dbReference>
<dbReference type="Proteomes" id="UP000030671">
    <property type="component" value="Unassembled WGS sequence"/>
</dbReference>
<keyword evidence="12" id="KW-1185">Reference proteome</keyword>
<evidence type="ECO:0000259" key="10">
    <source>
        <dbReference type="Pfam" id="PF12022"/>
    </source>
</evidence>
<evidence type="ECO:0000313" key="12">
    <source>
        <dbReference type="Proteomes" id="UP000030671"/>
    </source>
</evidence>
<feature type="domain" description="Conserved oligomeric Golgi complex subunit 2 N-terminal" evidence="9">
    <location>
        <begin position="65"/>
        <end position="136"/>
    </location>
</feature>
<evidence type="ECO:0000256" key="7">
    <source>
        <dbReference type="ARBA" id="ARBA00023136"/>
    </source>
</evidence>
<dbReference type="GO" id="GO:0007030">
    <property type="term" value="P:Golgi organization"/>
    <property type="evidence" value="ECO:0007669"/>
    <property type="project" value="InterPro"/>
</dbReference>
<keyword evidence="5" id="KW-0653">Protein transport</keyword>